<dbReference type="InterPro" id="IPR000524">
    <property type="entry name" value="Tscrpt_reg_HTH_GntR"/>
</dbReference>
<reference evidence="6 7" key="1">
    <citation type="submission" date="2024-06" db="EMBL/GenBank/DDBJ databases">
        <title>Genomic Encyclopedia of Type Strains, Phase IV (KMG-IV): sequencing the most valuable type-strain genomes for metagenomic binning, comparative biology and taxonomic classification.</title>
        <authorList>
            <person name="Goeker M."/>
        </authorList>
    </citation>
    <scope>NUCLEOTIDE SEQUENCE [LARGE SCALE GENOMIC DNA]</scope>
    <source>
        <strain evidence="6 7">DSM 21331</strain>
    </source>
</reference>
<dbReference type="SMART" id="SM00345">
    <property type="entry name" value="HTH_GNTR"/>
    <property type="match status" value="1"/>
</dbReference>
<keyword evidence="1" id="KW-0805">Transcription regulation</keyword>
<name>A0ABV2L1D0_9HYPH</name>
<keyword evidence="3" id="KW-0804">Transcription</keyword>
<proteinExistence type="predicted"/>
<keyword evidence="2" id="KW-0238">DNA-binding</keyword>
<evidence type="ECO:0000259" key="5">
    <source>
        <dbReference type="PROSITE" id="PS50949"/>
    </source>
</evidence>
<dbReference type="Gene3D" id="1.10.10.10">
    <property type="entry name" value="Winged helix-like DNA-binding domain superfamily/Winged helix DNA-binding domain"/>
    <property type="match status" value="1"/>
</dbReference>
<comment type="caution">
    <text evidence="6">The sequence shown here is derived from an EMBL/GenBank/DDBJ whole genome shotgun (WGS) entry which is preliminary data.</text>
</comment>
<dbReference type="Proteomes" id="UP001549145">
    <property type="component" value="Unassembled WGS sequence"/>
</dbReference>
<evidence type="ECO:0000256" key="4">
    <source>
        <dbReference type="SAM" id="MobiDB-lite"/>
    </source>
</evidence>
<evidence type="ECO:0000256" key="2">
    <source>
        <dbReference type="ARBA" id="ARBA00023125"/>
    </source>
</evidence>
<dbReference type="RefSeq" id="WP_238282291.1">
    <property type="nucleotide sequence ID" value="NZ_BPQL01000162.1"/>
</dbReference>
<dbReference type="InterPro" id="IPR028978">
    <property type="entry name" value="Chorismate_lyase_/UTRA_dom_sf"/>
</dbReference>
<dbReference type="InterPro" id="IPR050679">
    <property type="entry name" value="Bact_HTH_transcr_reg"/>
</dbReference>
<dbReference type="SUPFAM" id="SSF46785">
    <property type="entry name" value="Winged helix' DNA-binding domain"/>
    <property type="match status" value="1"/>
</dbReference>
<evidence type="ECO:0000256" key="1">
    <source>
        <dbReference type="ARBA" id="ARBA00023015"/>
    </source>
</evidence>
<evidence type="ECO:0000256" key="3">
    <source>
        <dbReference type="ARBA" id="ARBA00023163"/>
    </source>
</evidence>
<protein>
    <submittedName>
        <fullName evidence="6">GntR family transcriptional regulator</fullName>
    </submittedName>
</protein>
<dbReference type="Pfam" id="PF07702">
    <property type="entry name" value="UTRA"/>
    <property type="match status" value="1"/>
</dbReference>
<dbReference type="PANTHER" id="PTHR44846">
    <property type="entry name" value="MANNOSYL-D-GLYCERATE TRANSPORT/METABOLISM SYSTEM REPRESSOR MNGR-RELATED"/>
    <property type="match status" value="1"/>
</dbReference>
<dbReference type="PANTHER" id="PTHR44846:SF1">
    <property type="entry name" value="MANNOSYL-D-GLYCERATE TRANSPORT_METABOLISM SYSTEM REPRESSOR MNGR-RELATED"/>
    <property type="match status" value="1"/>
</dbReference>
<organism evidence="6 7">
    <name type="scientific">Methylobacterium goesingense</name>
    <dbReference type="NCBI Taxonomy" id="243690"/>
    <lineage>
        <taxon>Bacteria</taxon>
        <taxon>Pseudomonadati</taxon>
        <taxon>Pseudomonadota</taxon>
        <taxon>Alphaproteobacteria</taxon>
        <taxon>Hyphomicrobiales</taxon>
        <taxon>Methylobacteriaceae</taxon>
        <taxon>Methylobacterium</taxon>
    </lineage>
</organism>
<feature type="region of interest" description="Disordered" evidence="4">
    <location>
        <begin position="1"/>
        <end position="25"/>
    </location>
</feature>
<dbReference type="EMBL" id="JBEPMM010000002">
    <property type="protein sequence ID" value="MET3691641.1"/>
    <property type="molecule type" value="Genomic_DNA"/>
</dbReference>
<dbReference type="Gene3D" id="3.40.1410.10">
    <property type="entry name" value="Chorismate lyase-like"/>
    <property type="match status" value="1"/>
</dbReference>
<evidence type="ECO:0000313" key="6">
    <source>
        <dbReference type="EMBL" id="MET3691641.1"/>
    </source>
</evidence>
<keyword evidence="7" id="KW-1185">Reference proteome</keyword>
<dbReference type="CDD" id="cd07377">
    <property type="entry name" value="WHTH_GntR"/>
    <property type="match status" value="1"/>
</dbReference>
<dbReference type="SMART" id="SM00866">
    <property type="entry name" value="UTRA"/>
    <property type="match status" value="1"/>
</dbReference>
<feature type="domain" description="HTH gntR-type" evidence="5">
    <location>
        <begin position="33"/>
        <end position="101"/>
    </location>
</feature>
<gene>
    <name evidence="6" type="ORF">ABID43_001166</name>
</gene>
<evidence type="ECO:0000313" key="7">
    <source>
        <dbReference type="Proteomes" id="UP001549145"/>
    </source>
</evidence>
<dbReference type="InterPro" id="IPR036390">
    <property type="entry name" value="WH_DNA-bd_sf"/>
</dbReference>
<dbReference type="Pfam" id="PF00392">
    <property type="entry name" value="GntR"/>
    <property type="match status" value="1"/>
</dbReference>
<dbReference type="InterPro" id="IPR011663">
    <property type="entry name" value="UTRA"/>
</dbReference>
<sequence>MSNRIRGVANPQAQAEVPGAPETAPVTAPLASRPLYLQARDLLLRRIVDGTWKPGGYLPSEPQLALDLGVSIGTIRKAMEDLVGQGLLERQHGRGTQVVPHSSDRSRFRFLRFVHGDGRPFRPVALVLSAGTARADAQDRAALGLGAGAKVMVLLRTRSEDGVPLIYERIALPAEPFAALKPEPGAEMLEEIYVLYQARCGQTVARARDTIATDRASPAMADALGCPPGAPLLLVRRVAVALTGDPIEYRQSWTAALHYRSDLD</sequence>
<dbReference type="InterPro" id="IPR036388">
    <property type="entry name" value="WH-like_DNA-bd_sf"/>
</dbReference>
<dbReference type="PROSITE" id="PS50949">
    <property type="entry name" value="HTH_GNTR"/>
    <property type="match status" value="1"/>
</dbReference>
<dbReference type="SUPFAM" id="SSF64288">
    <property type="entry name" value="Chorismate lyase-like"/>
    <property type="match status" value="1"/>
</dbReference>
<accession>A0ABV2L1D0</accession>